<sequence>MRKTMLSIAAGVGIAATSLLTTGTASAATWAFAGVYPSVHACSVAGNAGFPQGRWVGFRCDKRVDNGYVQYELWTQTTY</sequence>
<protein>
    <recommendedName>
        <fullName evidence="4">Secreted protein</fullName>
    </recommendedName>
</protein>
<comment type="caution">
    <text evidence="2">The sequence shown here is derived from an EMBL/GenBank/DDBJ whole genome shotgun (WGS) entry which is preliminary data.</text>
</comment>
<keyword evidence="1" id="KW-0732">Signal</keyword>
<feature type="chain" id="PRO_5045509209" description="Secreted protein" evidence="1">
    <location>
        <begin position="28"/>
        <end position="79"/>
    </location>
</feature>
<organism evidence="2 3">
    <name type="scientific">Amycolatopsis minnesotensis</name>
    <dbReference type="NCBI Taxonomy" id="337894"/>
    <lineage>
        <taxon>Bacteria</taxon>
        <taxon>Bacillati</taxon>
        <taxon>Actinomycetota</taxon>
        <taxon>Actinomycetes</taxon>
        <taxon>Pseudonocardiales</taxon>
        <taxon>Pseudonocardiaceae</taxon>
        <taxon>Amycolatopsis</taxon>
    </lineage>
</organism>
<keyword evidence="3" id="KW-1185">Reference proteome</keyword>
<evidence type="ECO:0000256" key="1">
    <source>
        <dbReference type="SAM" id="SignalP"/>
    </source>
</evidence>
<gene>
    <name evidence="2" type="ORF">GCM10009754_05430</name>
</gene>
<reference evidence="2 3" key="1">
    <citation type="journal article" date="2019" name="Int. J. Syst. Evol. Microbiol.">
        <title>The Global Catalogue of Microorganisms (GCM) 10K type strain sequencing project: providing services to taxonomists for standard genome sequencing and annotation.</title>
        <authorList>
            <consortium name="The Broad Institute Genomics Platform"/>
            <consortium name="The Broad Institute Genome Sequencing Center for Infectious Disease"/>
            <person name="Wu L."/>
            <person name="Ma J."/>
        </authorList>
    </citation>
    <scope>NUCLEOTIDE SEQUENCE [LARGE SCALE GENOMIC DNA]</scope>
    <source>
        <strain evidence="2 3">JCM 14545</strain>
    </source>
</reference>
<feature type="signal peptide" evidence="1">
    <location>
        <begin position="1"/>
        <end position="27"/>
    </location>
</feature>
<evidence type="ECO:0000313" key="3">
    <source>
        <dbReference type="Proteomes" id="UP001501116"/>
    </source>
</evidence>
<dbReference type="RefSeq" id="WP_344412954.1">
    <property type="nucleotide sequence ID" value="NZ_BAAANN010000002.1"/>
</dbReference>
<proteinExistence type="predicted"/>
<dbReference type="EMBL" id="BAAANN010000002">
    <property type="protein sequence ID" value="GAA1941040.1"/>
    <property type="molecule type" value="Genomic_DNA"/>
</dbReference>
<dbReference type="Proteomes" id="UP001501116">
    <property type="component" value="Unassembled WGS sequence"/>
</dbReference>
<evidence type="ECO:0008006" key="4">
    <source>
        <dbReference type="Google" id="ProtNLM"/>
    </source>
</evidence>
<name>A0ABN2Q1G8_9PSEU</name>
<accession>A0ABN2Q1G8</accession>
<evidence type="ECO:0000313" key="2">
    <source>
        <dbReference type="EMBL" id="GAA1941040.1"/>
    </source>
</evidence>